<evidence type="ECO:0000256" key="1">
    <source>
        <dbReference type="SAM" id="Coils"/>
    </source>
</evidence>
<feature type="region of interest" description="Disordered" evidence="2">
    <location>
        <begin position="1"/>
        <end position="111"/>
    </location>
</feature>
<comment type="caution">
    <text evidence="3">The sequence shown here is derived from an EMBL/GenBank/DDBJ whole genome shotgun (WGS) entry which is preliminary data.</text>
</comment>
<dbReference type="PANTHER" id="PTHR34409">
    <property type="entry name" value="SET DOMAIN-CONTAINING PROTEIN"/>
    <property type="match status" value="1"/>
</dbReference>
<organism evidence="3 4">
    <name type="scientific">Lactarius akahatsu</name>
    <dbReference type="NCBI Taxonomy" id="416441"/>
    <lineage>
        <taxon>Eukaryota</taxon>
        <taxon>Fungi</taxon>
        <taxon>Dikarya</taxon>
        <taxon>Basidiomycota</taxon>
        <taxon>Agaricomycotina</taxon>
        <taxon>Agaricomycetes</taxon>
        <taxon>Russulales</taxon>
        <taxon>Russulaceae</taxon>
        <taxon>Lactarius</taxon>
    </lineage>
</organism>
<dbReference type="Proteomes" id="UP001201163">
    <property type="component" value="Unassembled WGS sequence"/>
</dbReference>
<feature type="coiled-coil region" evidence="1">
    <location>
        <begin position="139"/>
        <end position="166"/>
    </location>
</feature>
<feature type="compositionally biased region" description="Low complexity" evidence="2">
    <location>
        <begin position="28"/>
        <end position="39"/>
    </location>
</feature>
<protein>
    <submittedName>
        <fullName evidence="3">Uncharacterized protein</fullName>
    </submittedName>
</protein>
<keyword evidence="1" id="KW-0175">Coiled coil</keyword>
<keyword evidence="4" id="KW-1185">Reference proteome</keyword>
<evidence type="ECO:0000313" key="4">
    <source>
        <dbReference type="Proteomes" id="UP001201163"/>
    </source>
</evidence>
<proteinExistence type="predicted"/>
<sequence>MPAPIYQQRQGFGQYPSQPTIPKPPFHNSVVQNQQVPSQFLARTAQQSSVPPYTDFQASQQGPGPLAATTTVVKDEQNNKRGSKKSPEKGKERQTTRVKGGRQHRATNFGETTTMELLKIVGKHLPIRSGGWEAVKKEYNEFATENNQHERDIRSLKQKFDKLVNTAMEKPTGP</sequence>
<evidence type="ECO:0000256" key="2">
    <source>
        <dbReference type="SAM" id="MobiDB-lite"/>
    </source>
</evidence>
<reference evidence="3" key="1">
    <citation type="submission" date="2022-01" db="EMBL/GenBank/DDBJ databases">
        <title>Comparative genomics reveals a dynamic genome evolution in the ectomycorrhizal milk-cap (Lactarius) mushrooms.</title>
        <authorList>
            <consortium name="DOE Joint Genome Institute"/>
            <person name="Lebreton A."/>
            <person name="Tang N."/>
            <person name="Kuo A."/>
            <person name="LaButti K."/>
            <person name="Drula E."/>
            <person name="Barry K."/>
            <person name="Clum A."/>
            <person name="Lipzen A."/>
            <person name="Mousain D."/>
            <person name="Ng V."/>
            <person name="Wang R."/>
            <person name="Wang X."/>
            <person name="Dai Y."/>
            <person name="Henrissat B."/>
            <person name="Grigoriev I.V."/>
            <person name="Guerin-Laguette A."/>
            <person name="Yu F."/>
            <person name="Martin F.M."/>
        </authorList>
    </citation>
    <scope>NUCLEOTIDE SEQUENCE</scope>
    <source>
        <strain evidence="3">QP</strain>
    </source>
</reference>
<feature type="compositionally biased region" description="Polar residues" evidence="2">
    <location>
        <begin position="7"/>
        <end position="18"/>
    </location>
</feature>
<dbReference type="EMBL" id="JAKELL010000002">
    <property type="protein sequence ID" value="KAH9000058.1"/>
    <property type="molecule type" value="Genomic_DNA"/>
</dbReference>
<accession>A0AAD4LRR4</accession>
<dbReference type="PANTHER" id="PTHR34409:SF1">
    <property type="entry name" value="MYB-LIKE DOMAIN-CONTAINING PROTEIN"/>
    <property type="match status" value="1"/>
</dbReference>
<evidence type="ECO:0000313" key="3">
    <source>
        <dbReference type="EMBL" id="KAH9000058.1"/>
    </source>
</evidence>
<gene>
    <name evidence="3" type="ORF">EDB92DRAFT_1812500</name>
</gene>
<dbReference type="AlphaFoldDB" id="A0AAD4LRR4"/>
<feature type="compositionally biased region" description="Polar residues" evidence="2">
    <location>
        <begin position="44"/>
        <end position="72"/>
    </location>
</feature>
<name>A0AAD4LRR4_9AGAM</name>
<feature type="compositionally biased region" description="Basic and acidic residues" evidence="2">
    <location>
        <begin position="73"/>
        <end position="95"/>
    </location>
</feature>